<organism evidence="1 2">
    <name type="scientific">Clitoria ternatea</name>
    <name type="common">Butterfly pea</name>
    <dbReference type="NCBI Taxonomy" id="43366"/>
    <lineage>
        <taxon>Eukaryota</taxon>
        <taxon>Viridiplantae</taxon>
        <taxon>Streptophyta</taxon>
        <taxon>Embryophyta</taxon>
        <taxon>Tracheophyta</taxon>
        <taxon>Spermatophyta</taxon>
        <taxon>Magnoliopsida</taxon>
        <taxon>eudicotyledons</taxon>
        <taxon>Gunneridae</taxon>
        <taxon>Pentapetalae</taxon>
        <taxon>rosids</taxon>
        <taxon>fabids</taxon>
        <taxon>Fabales</taxon>
        <taxon>Fabaceae</taxon>
        <taxon>Papilionoideae</taxon>
        <taxon>50 kb inversion clade</taxon>
        <taxon>NPAAA clade</taxon>
        <taxon>indigoferoid/millettioid clade</taxon>
        <taxon>Phaseoleae</taxon>
        <taxon>Clitoria</taxon>
    </lineage>
</organism>
<gene>
    <name evidence="1" type="ORF">RJT34_16367</name>
</gene>
<protein>
    <submittedName>
        <fullName evidence="1">Uncharacterized protein</fullName>
    </submittedName>
</protein>
<name>A0AAN9J721_CLITE</name>
<dbReference type="EMBL" id="JAYKXN010000004">
    <property type="protein sequence ID" value="KAK7293500.1"/>
    <property type="molecule type" value="Genomic_DNA"/>
</dbReference>
<evidence type="ECO:0000313" key="1">
    <source>
        <dbReference type="EMBL" id="KAK7293500.1"/>
    </source>
</evidence>
<dbReference type="Proteomes" id="UP001359559">
    <property type="component" value="Unassembled WGS sequence"/>
</dbReference>
<proteinExistence type="predicted"/>
<accession>A0AAN9J721</accession>
<evidence type="ECO:0000313" key="2">
    <source>
        <dbReference type="Proteomes" id="UP001359559"/>
    </source>
</evidence>
<reference evidence="1 2" key="1">
    <citation type="submission" date="2024-01" db="EMBL/GenBank/DDBJ databases">
        <title>The genomes of 5 underutilized Papilionoideae crops provide insights into root nodulation and disease resistance.</title>
        <authorList>
            <person name="Yuan L."/>
        </authorList>
    </citation>
    <scope>NUCLEOTIDE SEQUENCE [LARGE SCALE GENOMIC DNA]</scope>
    <source>
        <strain evidence="1">LY-2023</strain>
        <tissue evidence="1">Leaf</tissue>
    </source>
</reference>
<keyword evidence="2" id="KW-1185">Reference proteome</keyword>
<dbReference type="AlphaFoldDB" id="A0AAN9J721"/>
<comment type="caution">
    <text evidence="1">The sequence shown here is derived from an EMBL/GenBank/DDBJ whole genome shotgun (WGS) entry which is preliminary data.</text>
</comment>
<sequence>MVTSRLGTKGIMFRLCFHSVKGSFDRWFLLVFTVGNSKTKHIIEQLLMKASFSRDKCDRLIKIIKSSCRSCKCW</sequence>